<evidence type="ECO:0000313" key="4">
    <source>
        <dbReference type="Proteomes" id="UP000075243"/>
    </source>
</evidence>
<dbReference type="Gramene" id="C.cajan_24345.t">
    <property type="protein sequence ID" value="C.cajan_24345.t.cds1"/>
    <property type="gene ID" value="C.cajan_24345"/>
</dbReference>
<reference evidence="3" key="1">
    <citation type="journal article" date="2012" name="Nat. Biotechnol.">
        <title>Draft genome sequence of pigeonpea (Cajanus cajan), an orphan legume crop of resource-poor farmers.</title>
        <authorList>
            <person name="Varshney R.K."/>
            <person name="Chen W."/>
            <person name="Li Y."/>
            <person name="Bharti A.K."/>
            <person name="Saxena R.K."/>
            <person name="Schlueter J.A."/>
            <person name="Donoghue M.T."/>
            <person name="Azam S."/>
            <person name="Fan G."/>
            <person name="Whaley A.M."/>
            <person name="Farmer A.D."/>
            <person name="Sheridan J."/>
            <person name="Iwata A."/>
            <person name="Tuteja R."/>
            <person name="Penmetsa R.V."/>
            <person name="Wu W."/>
            <person name="Upadhyaya H.D."/>
            <person name="Yang S.P."/>
            <person name="Shah T."/>
            <person name="Saxena K.B."/>
            <person name="Michael T."/>
            <person name="McCombie W.R."/>
            <person name="Yang B."/>
            <person name="Zhang G."/>
            <person name="Yang H."/>
            <person name="Wang J."/>
            <person name="Spillane C."/>
            <person name="Cook D.R."/>
            <person name="May G.D."/>
            <person name="Xu X."/>
            <person name="Jackson S.A."/>
        </authorList>
    </citation>
    <scope>NUCLEOTIDE SEQUENCE [LARGE SCALE GENOMIC DNA]</scope>
</reference>
<dbReference type="PANTHER" id="PTHR47266">
    <property type="entry name" value="ENDONUCLEASE-RELATED"/>
    <property type="match status" value="1"/>
</dbReference>
<evidence type="ECO:0000256" key="1">
    <source>
        <dbReference type="SAM" id="Phobius"/>
    </source>
</evidence>
<keyword evidence="4" id="KW-1185">Reference proteome</keyword>
<dbReference type="EMBL" id="KQ483413">
    <property type="protein sequence ID" value="KYP53421.1"/>
    <property type="molecule type" value="Genomic_DNA"/>
</dbReference>
<protein>
    <submittedName>
        <fullName evidence="3">Pol polyprotein</fullName>
    </submittedName>
</protein>
<feature type="transmembrane region" description="Helical" evidence="1">
    <location>
        <begin position="20"/>
        <end position="40"/>
    </location>
</feature>
<feature type="domain" description="Integrase catalytic" evidence="2">
    <location>
        <begin position="6"/>
        <end position="134"/>
    </location>
</feature>
<dbReference type="InterPro" id="IPR012337">
    <property type="entry name" value="RNaseH-like_sf"/>
</dbReference>
<sequence>MCGRFAALVSSVRDVWGINFMGPFPVSFGFSYIFLSFDYVSKWVEAKATKTNDARVVVDFVKSNIFCRFGVPRAIISDQGTHFCNRSMQALLKKYRVINRISTPYHPQTNWQAEILNKEIKRILEKIVKPNRKD</sequence>
<evidence type="ECO:0000313" key="3">
    <source>
        <dbReference type="EMBL" id="KYP53421.1"/>
    </source>
</evidence>
<keyword evidence="1" id="KW-1133">Transmembrane helix</keyword>
<dbReference type="GO" id="GO:0003676">
    <property type="term" value="F:nucleic acid binding"/>
    <property type="evidence" value="ECO:0007669"/>
    <property type="project" value="InterPro"/>
</dbReference>
<name>A0A151SFD9_CAJCA</name>
<dbReference type="Proteomes" id="UP000075243">
    <property type="component" value="Unassembled WGS sequence"/>
</dbReference>
<dbReference type="PROSITE" id="PS50994">
    <property type="entry name" value="INTEGRASE"/>
    <property type="match status" value="1"/>
</dbReference>
<accession>A0A151SFD9</accession>
<dbReference type="SUPFAM" id="SSF53098">
    <property type="entry name" value="Ribonuclease H-like"/>
    <property type="match status" value="1"/>
</dbReference>
<dbReference type="InterPro" id="IPR052160">
    <property type="entry name" value="Gypsy_RT_Integrase-like"/>
</dbReference>
<gene>
    <name evidence="3" type="ORF">KK1_024555</name>
</gene>
<dbReference type="InterPro" id="IPR001584">
    <property type="entry name" value="Integrase_cat-core"/>
</dbReference>
<dbReference type="InterPro" id="IPR036397">
    <property type="entry name" value="RNaseH_sf"/>
</dbReference>
<dbReference type="Pfam" id="PF00665">
    <property type="entry name" value="rve"/>
    <property type="match status" value="1"/>
</dbReference>
<keyword evidence="1" id="KW-0812">Transmembrane</keyword>
<proteinExistence type="predicted"/>
<organism evidence="3 4">
    <name type="scientific">Cajanus cajan</name>
    <name type="common">Pigeon pea</name>
    <name type="synonym">Cajanus indicus</name>
    <dbReference type="NCBI Taxonomy" id="3821"/>
    <lineage>
        <taxon>Eukaryota</taxon>
        <taxon>Viridiplantae</taxon>
        <taxon>Streptophyta</taxon>
        <taxon>Embryophyta</taxon>
        <taxon>Tracheophyta</taxon>
        <taxon>Spermatophyta</taxon>
        <taxon>Magnoliopsida</taxon>
        <taxon>eudicotyledons</taxon>
        <taxon>Gunneridae</taxon>
        <taxon>Pentapetalae</taxon>
        <taxon>rosids</taxon>
        <taxon>fabids</taxon>
        <taxon>Fabales</taxon>
        <taxon>Fabaceae</taxon>
        <taxon>Papilionoideae</taxon>
        <taxon>50 kb inversion clade</taxon>
        <taxon>NPAAA clade</taxon>
        <taxon>indigoferoid/millettioid clade</taxon>
        <taxon>Phaseoleae</taxon>
        <taxon>Cajanus</taxon>
    </lineage>
</organism>
<dbReference type="GO" id="GO:0015074">
    <property type="term" value="P:DNA integration"/>
    <property type="evidence" value="ECO:0007669"/>
    <property type="project" value="InterPro"/>
</dbReference>
<dbReference type="OMA" id="PAWTNDH"/>
<dbReference type="Gene3D" id="3.30.420.10">
    <property type="entry name" value="Ribonuclease H-like superfamily/Ribonuclease H"/>
    <property type="match status" value="1"/>
</dbReference>
<dbReference type="AlphaFoldDB" id="A0A151SFD9"/>
<keyword evidence="1" id="KW-0472">Membrane</keyword>
<evidence type="ECO:0000259" key="2">
    <source>
        <dbReference type="PROSITE" id="PS50994"/>
    </source>
</evidence>